<sequence>MRLLLISTLLLTGLAACEREGPAERAGRNLDRAGERVRDTVDPPRGPVERLGRSVDRAVN</sequence>
<proteinExistence type="predicted"/>
<keyword evidence="3" id="KW-1185">Reference proteome</keyword>
<dbReference type="Proteomes" id="UP001523392">
    <property type="component" value="Unassembled WGS sequence"/>
</dbReference>
<protein>
    <submittedName>
        <fullName evidence="2">Uncharacterized protein</fullName>
    </submittedName>
</protein>
<dbReference type="EMBL" id="JAFIRR010000202">
    <property type="protein sequence ID" value="MCO6419524.1"/>
    <property type="molecule type" value="Genomic_DNA"/>
</dbReference>
<feature type="region of interest" description="Disordered" evidence="1">
    <location>
        <begin position="20"/>
        <end position="60"/>
    </location>
</feature>
<evidence type="ECO:0000256" key="1">
    <source>
        <dbReference type="SAM" id="MobiDB-lite"/>
    </source>
</evidence>
<organism evidence="2 3">
    <name type="scientific">Siccirubricoccus soli</name>
    <dbReference type="NCBI Taxonomy" id="2899147"/>
    <lineage>
        <taxon>Bacteria</taxon>
        <taxon>Pseudomonadati</taxon>
        <taxon>Pseudomonadota</taxon>
        <taxon>Alphaproteobacteria</taxon>
        <taxon>Acetobacterales</taxon>
        <taxon>Roseomonadaceae</taxon>
        <taxon>Siccirubricoccus</taxon>
    </lineage>
</organism>
<comment type="caution">
    <text evidence="2">The sequence shown here is derived from an EMBL/GenBank/DDBJ whole genome shotgun (WGS) entry which is preliminary data.</text>
</comment>
<accession>A0ABT1DC89</accession>
<dbReference type="PROSITE" id="PS51257">
    <property type="entry name" value="PROKAR_LIPOPROTEIN"/>
    <property type="match status" value="1"/>
</dbReference>
<dbReference type="RefSeq" id="WP_252956215.1">
    <property type="nucleotide sequence ID" value="NZ_JAFIRR010000202.1"/>
</dbReference>
<evidence type="ECO:0000313" key="2">
    <source>
        <dbReference type="EMBL" id="MCO6419524.1"/>
    </source>
</evidence>
<gene>
    <name evidence="2" type="ORF">JYK14_25650</name>
</gene>
<reference evidence="2 3" key="1">
    <citation type="submission" date="2021-12" db="EMBL/GenBank/DDBJ databases">
        <title>Siccirubricoccus leaddurans sp. nov., a high concentration Zn2+ tolerance bacterium.</title>
        <authorList>
            <person name="Cao Y."/>
        </authorList>
    </citation>
    <scope>NUCLEOTIDE SEQUENCE [LARGE SCALE GENOMIC DNA]</scope>
    <source>
        <strain evidence="2 3">KC 17139</strain>
    </source>
</reference>
<name>A0ABT1DC89_9PROT</name>
<evidence type="ECO:0000313" key="3">
    <source>
        <dbReference type="Proteomes" id="UP001523392"/>
    </source>
</evidence>